<dbReference type="InterPro" id="IPR031927">
    <property type="entry name" value="DUF4767"/>
</dbReference>
<evidence type="ECO:0000259" key="2">
    <source>
        <dbReference type="Pfam" id="PF15983"/>
    </source>
</evidence>
<accession>A0AAP9HHP9</accession>
<evidence type="ECO:0000256" key="1">
    <source>
        <dbReference type="SAM" id="MobiDB-lite"/>
    </source>
</evidence>
<gene>
    <name evidence="3" type="ORF">LCAKO_2113</name>
</gene>
<dbReference type="Proteomes" id="UP000423274">
    <property type="component" value="Chromosome"/>
</dbReference>
<evidence type="ECO:0000313" key="4">
    <source>
        <dbReference type="Proteomes" id="UP000423274"/>
    </source>
</evidence>
<proteinExistence type="predicted"/>
<evidence type="ECO:0000313" key="3">
    <source>
        <dbReference type="EMBL" id="QGV18621.1"/>
    </source>
</evidence>
<feature type="region of interest" description="Disordered" evidence="1">
    <location>
        <begin position="38"/>
        <end position="83"/>
    </location>
</feature>
<dbReference type="AlphaFoldDB" id="A0AAP9HHP9"/>
<organism evidence="3 4">
    <name type="scientific">Lacticaseibacillus paracasei subsp. paracasei</name>
    <dbReference type="NCBI Taxonomy" id="47714"/>
    <lineage>
        <taxon>Bacteria</taxon>
        <taxon>Bacillati</taxon>
        <taxon>Bacillota</taxon>
        <taxon>Bacilli</taxon>
        <taxon>Lactobacillales</taxon>
        <taxon>Lactobacillaceae</taxon>
        <taxon>Lacticaseibacillus</taxon>
    </lineage>
</organism>
<dbReference type="PROSITE" id="PS51257">
    <property type="entry name" value="PROKAR_LIPOPROTEIN"/>
    <property type="match status" value="1"/>
</dbReference>
<feature type="compositionally biased region" description="Low complexity" evidence="1">
    <location>
        <begin position="38"/>
        <end position="80"/>
    </location>
</feature>
<name>A0AAP9HHP9_LACPA</name>
<dbReference type="Pfam" id="PF15983">
    <property type="entry name" value="DUF4767"/>
    <property type="match status" value="1"/>
</dbReference>
<keyword evidence="3" id="KW-0449">Lipoprotein</keyword>
<protein>
    <submittedName>
        <fullName evidence="3">Lipoprotein</fullName>
    </submittedName>
</protein>
<sequence length="228" mass="24988">MYNSFWKVITLEVYYAKTFIAVCTLFLGLGLVGCGHQQQASPSSSPKKTSQQTSSNQPSQSSSRSSKIASSTSDASHSTTKQPLWSNAKSAKLATFMASWSKTMGQQYESYWQGHSVDMYGLKIPDELGQAGTNHPGSMAMAVGDKAVTWALSTNGESNAEYTIVAIYSDAAHEPYLGKHVYLFTLHNGQPEVLVTQQNQGNDNNWLYFSETQNQELQMGFAKIVQGD</sequence>
<reference evidence="3 4" key="1">
    <citation type="submission" date="2017-08" db="EMBL/GenBank/DDBJ databases">
        <title>Genome sequence, comparative genomics and functional analysis of the highly adhesive Lactobacillus paracasei Kobulty strain.</title>
        <authorList>
            <person name="Koryszewska-Baginska A."/>
            <person name="Grynberg M."/>
            <person name="Aleksandrzak-Piekarczyk T."/>
        </authorList>
    </citation>
    <scope>NUCLEOTIDE SEQUENCE [LARGE SCALE GENOMIC DNA]</scope>
    <source>
        <strain evidence="3 4">IBB3423</strain>
    </source>
</reference>
<dbReference type="RefSeq" id="WP_156656939.1">
    <property type="nucleotide sequence ID" value="NZ_CP022954.1"/>
</dbReference>
<feature type="domain" description="DUF4767" evidence="2">
    <location>
        <begin position="83"/>
        <end position="225"/>
    </location>
</feature>
<dbReference type="EMBL" id="CP022954">
    <property type="protein sequence ID" value="QGV18621.1"/>
    <property type="molecule type" value="Genomic_DNA"/>
</dbReference>